<dbReference type="InterPro" id="IPR008947">
    <property type="entry name" value="PLipase_C/P1_nuclease_dom_sf"/>
</dbReference>
<feature type="signal peptide" evidence="8">
    <location>
        <begin position="1"/>
        <end position="22"/>
    </location>
</feature>
<comment type="caution">
    <text evidence="9">The sequence shown here is derived from an EMBL/GenBank/DDBJ whole genome shotgun (WGS) entry which is preliminary data.</text>
</comment>
<dbReference type="GO" id="GO:0046872">
    <property type="term" value="F:metal ion binding"/>
    <property type="evidence" value="ECO:0007669"/>
    <property type="project" value="UniProtKB-KW"/>
</dbReference>
<dbReference type="PANTHER" id="PTHR33146:SF26">
    <property type="entry name" value="ENDONUCLEASE 4"/>
    <property type="match status" value="1"/>
</dbReference>
<dbReference type="AlphaFoldDB" id="A0AAD6H7H7"/>
<proteinExistence type="inferred from homology"/>
<keyword evidence="7" id="KW-0325">Glycoprotein</keyword>
<protein>
    <submittedName>
        <fullName evidence="9">Uncharacterized protein</fullName>
    </submittedName>
</protein>
<reference evidence="9" key="2">
    <citation type="submission" date="2023-01" db="EMBL/GenBank/DDBJ databases">
        <authorList>
            <person name="Petersen C."/>
        </authorList>
    </citation>
    <scope>NUCLEOTIDE SEQUENCE</scope>
    <source>
        <strain evidence="9">IBT 12815</strain>
    </source>
</reference>
<keyword evidence="4" id="KW-0255">Endonuclease</keyword>
<dbReference type="Gene3D" id="1.10.575.10">
    <property type="entry name" value="P1 Nuclease"/>
    <property type="match status" value="1"/>
</dbReference>
<dbReference type="Proteomes" id="UP001213799">
    <property type="component" value="Unassembled WGS sequence"/>
</dbReference>
<evidence type="ECO:0000256" key="4">
    <source>
        <dbReference type="ARBA" id="ARBA00022759"/>
    </source>
</evidence>
<evidence type="ECO:0000313" key="10">
    <source>
        <dbReference type="Proteomes" id="UP001213799"/>
    </source>
</evidence>
<organism evidence="9 10">
    <name type="scientific">Penicillium hordei</name>
    <dbReference type="NCBI Taxonomy" id="40994"/>
    <lineage>
        <taxon>Eukaryota</taxon>
        <taxon>Fungi</taxon>
        <taxon>Dikarya</taxon>
        <taxon>Ascomycota</taxon>
        <taxon>Pezizomycotina</taxon>
        <taxon>Eurotiomycetes</taxon>
        <taxon>Eurotiomycetidae</taxon>
        <taxon>Eurotiales</taxon>
        <taxon>Aspergillaceae</taxon>
        <taxon>Penicillium</taxon>
    </lineage>
</organism>
<evidence type="ECO:0000256" key="6">
    <source>
        <dbReference type="ARBA" id="ARBA00023157"/>
    </source>
</evidence>
<dbReference type="RefSeq" id="XP_056759048.1">
    <property type="nucleotide sequence ID" value="XM_056894053.1"/>
</dbReference>
<dbReference type="InterPro" id="IPR003154">
    <property type="entry name" value="S1/P1nuclease"/>
</dbReference>
<evidence type="ECO:0000256" key="7">
    <source>
        <dbReference type="ARBA" id="ARBA00023180"/>
    </source>
</evidence>
<keyword evidence="2" id="KW-0540">Nuclease</keyword>
<evidence type="ECO:0000256" key="8">
    <source>
        <dbReference type="SAM" id="SignalP"/>
    </source>
</evidence>
<gene>
    <name evidence="9" type="ORF">N7537_002995</name>
</gene>
<keyword evidence="8" id="KW-0732">Signal</keyword>
<dbReference type="GO" id="GO:0004519">
    <property type="term" value="F:endonuclease activity"/>
    <property type="evidence" value="ECO:0007669"/>
    <property type="project" value="UniProtKB-KW"/>
</dbReference>
<evidence type="ECO:0000256" key="2">
    <source>
        <dbReference type="ARBA" id="ARBA00022722"/>
    </source>
</evidence>
<dbReference type="GO" id="GO:0016788">
    <property type="term" value="F:hydrolase activity, acting on ester bonds"/>
    <property type="evidence" value="ECO:0007669"/>
    <property type="project" value="InterPro"/>
</dbReference>
<dbReference type="EMBL" id="JAQJAE010000001">
    <property type="protein sequence ID" value="KAJ5617881.1"/>
    <property type="molecule type" value="Genomic_DNA"/>
</dbReference>
<dbReference type="GO" id="GO:0003676">
    <property type="term" value="F:nucleic acid binding"/>
    <property type="evidence" value="ECO:0007669"/>
    <property type="project" value="InterPro"/>
</dbReference>
<evidence type="ECO:0000313" key="9">
    <source>
        <dbReference type="EMBL" id="KAJ5617881.1"/>
    </source>
</evidence>
<dbReference type="PANTHER" id="PTHR33146">
    <property type="entry name" value="ENDONUCLEASE 4"/>
    <property type="match status" value="1"/>
</dbReference>
<evidence type="ECO:0000256" key="1">
    <source>
        <dbReference type="ARBA" id="ARBA00009547"/>
    </source>
</evidence>
<dbReference type="GeneID" id="81584295"/>
<dbReference type="CDD" id="cd11010">
    <property type="entry name" value="S1-P1_nuclease"/>
    <property type="match status" value="1"/>
</dbReference>
<dbReference type="SUPFAM" id="SSF48537">
    <property type="entry name" value="Phospholipase C/P1 nuclease"/>
    <property type="match status" value="1"/>
</dbReference>
<evidence type="ECO:0000256" key="5">
    <source>
        <dbReference type="ARBA" id="ARBA00022801"/>
    </source>
</evidence>
<evidence type="ECO:0000256" key="3">
    <source>
        <dbReference type="ARBA" id="ARBA00022723"/>
    </source>
</evidence>
<accession>A0AAD6H7H7</accession>
<keyword evidence="5" id="KW-0378">Hydrolase</keyword>
<dbReference type="Pfam" id="PF02265">
    <property type="entry name" value="S1-P1_nuclease"/>
    <property type="match status" value="1"/>
</dbReference>
<comment type="similarity">
    <text evidence="1">Belongs to the nuclease type I family.</text>
</comment>
<sequence length="303" mass="34237">MVSGVAILSVWYLLCGPTLGWGDVGHRTVAYLAEYYLTEQGTKFLNNLLPQNKQFDISDAATWADEIKRKHPETKPWHYVDVKDDPLRNTCNISSLPQDCKSTKGCIISAIEDMTVQVNDDSFNQTEAIMFLLHFFGDLHMPLHVEGYEEGGNKVMVCFDGHKDNLHSIWDTDMPHKINGIKHRLKHNDEKVASLKWAKHLVQKNIHRPTTAVECADVTNPQTCVKQWAEETNRLNCAVVFKKGLPYLNGEDLAGEYYDDAAPVIAEQIFKAGVRLATWINALAEKSRAKTALVVQGDRMRDL</sequence>
<keyword evidence="3" id="KW-0479">Metal-binding</keyword>
<name>A0AAD6H7H7_9EURO</name>
<keyword evidence="6" id="KW-1015">Disulfide bond</keyword>
<keyword evidence="10" id="KW-1185">Reference proteome</keyword>
<feature type="chain" id="PRO_5041974209" evidence="8">
    <location>
        <begin position="23"/>
        <end position="303"/>
    </location>
</feature>
<reference evidence="9" key="1">
    <citation type="journal article" date="2023" name="IMA Fungus">
        <title>Comparative genomic study of the Penicillium genus elucidates a diverse pangenome and 15 lateral gene transfer events.</title>
        <authorList>
            <person name="Petersen C."/>
            <person name="Sorensen T."/>
            <person name="Nielsen M.R."/>
            <person name="Sondergaard T.E."/>
            <person name="Sorensen J.L."/>
            <person name="Fitzpatrick D.A."/>
            <person name="Frisvad J.C."/>
            <person name="Nielsen K.L."/>
        </authorList>
    </citation>
    <scope>NUCLEOTIDE SEQUENCE</scope>
    <source>
        <strain evidence="9">IBT 12815</strain>
    </source>
</reference>
<dbReference type="GO" id="GO:0006308">
    <property type="term" value="P:DNA catabolic process"/>
    <property type="evidence" value="ECO:0007669"/>
    <property type="project" value="InterPro"/>
</dbReference>